<sequence length="314" mass="34847">MGKNPWRRKRRRDKGPHSGRFKQNNTQQKKRLLTEEDEGQFEKICRLKKDVWGRAREEDVNPTPGRLRPLPAGPTELEKLKLESSDNGNIDVGENIPDHRSFSVPLLMTLMNDFSDRHAQESPTCLKPVFVMPKDGERARGFVFQETVKCGKCGYRLGPVKLYEESERLPGKTRGPKPAKKNVQFAVALTKIGIGITAAKTLMSGMDAHAPSLSAMHHLNTAVCDSLEGILQKSLAENRGKYRHAMELRGKLVEKGKPLAGTGAGDGCYNNPSFYGVSQRATQAALPVIETGTQDQMMIGFGFANKLCKNEVTE</sequence>
<reference evidence="3" key="1">
    <citation type="journal article" date="2008" name="Nature">
        <title>The amphioxus genome and the evolution of the chordate karyotype.</title>
        <authorList>
            <consortium name="US DOE Joint Genome Institute (JGI-PGF)"/>
            <person name="Putnam N.H."/>
            <person name="Butts T."/>
            <person name="Ferrier D.E.K."/>
            <person name="Furlong R.F."/>
            <person name="Hellsten U."/>
            <person name="Kawashima T."/>
            <person name="Robinson-Rechavi M."/>
            <person name="Shoguchi E."/>
            <person name="Terry A."/>
            <person name="Yu J.-K."/>
            <person name="Benito-Gutierrez E.L."/>
            <person name="Dubchak I."/>
            <person name="Garcia-Fernandez J."/>
            <person name="Gibson-Brown J.J."/>
            <person name="Grigoriev I.V."/>
            <person name="Horton A.C."/>
            <person name="de Jong P.J."/>
            <person name="Jurka J."/>
            <person name="Kapitonov V.V."/>
            <person name="Kohara Y."/>
            <person name="Kuroki Y."/>
            <person name="Lindquist E."/>
            <person name="Lucas S."/>
            <person name="Osoegawa K."/>
            <person name="Pennacchio L.A."/>
            <person name="Salamov A.A."/>
            <person name="Satou Y."/>
            <person name="Sauka-Spengler T."/>
            <person name="Schmutz J."/>
            <person name="Shin-I T."/>
            <person name="Toyoda A."/>
            <person name="Bronner-Fraser M."/>
            <person name="Fujiyama A."/>
            <person name="Holland L.Z."/>
            <person name="Holland P.W.H."/>
            <person name="Satoh N."/>
            <person name="Rokhsar D.S."/>
        </authorList>
    </citation>
    <scope>NUCLEOTIDE SEQUENCE [LARGE SCALE GENOMIC DNA]</scope>
    <source>
        <strain evidence="3">S238N-H82</strain>
        <tissue evidence="3">Testes</tissue>
    </source>
</reference>
<feature type="region of interest" description="Disordered" evidence="1">
    <location>
        <begin position="1"/>
        <end position="36"/>
    </location>
</feature>
<proteinExistence type="predicted"/>
<dbReference type="EMBL" id="GG666529">
    <property type="protein sequence ID" value="EEN58707.1"/>
    <property type="molecule type" value="Genomic_DNA"/>
</dbReference>
<dbReference type="InterPro" id="IPR049012">
    <property type="entry name" value="Mutator_transp_dom"/>
</dbReference>
<dbReference type="AlphaFoldDB" id="C3YMB3"/>
<dbReference type="InParanoid" id="C3YMB3"/>
<name>C3YMB3_BRAFL</name>
<dbReference type="Pfam" id="PF20700">
    <property type="entry name" value="Mutator"/>
    <property type="match status" value="1"/>
</dbReference>
<gene>
    <name evidence="3" type="ORF">BRAFLDRAFT_72946</name>
</gene>
<protein>
    <recommendedName>
        <fullName evidence="2">Mutator-like transposase domain-containing protein</fullName>
    </recommendedName>
</protein>
<feature type="compositionally biased region" description="Basic residues" evidence="1">
    <location>
        <begin position="1"/>
        <end position="20"/>
    </location>
</feature>
<accession>C3YMB3</accession>
<feature type="domain" description="Mutator-like transposase" evidence="2">
    <location>
        <begin position="100"/>
        <end position="309"/>
    </location>
</feature>
<evidence type="ECO:0000259" key="2">
    <source>
        <dbReference type="Pfam" id="PF20700"/>
    </source>
</evidence>
<evidence type="ECO:0000313" key="3">
    <source>
        <dbReference type="EMBL" id="EEN58707.1"/>
    </source>
</evidence>
<organism>
    <name type="scientific">Branchiostoma floridae</name>
    <name type="common">Florida lancelet</name>
    <name type="synonym">Amphioxus</name>
    <dbReference type="NCBI Taxonomy" id="7739"/>
    <lineage>
        <taxon>Eukaryota</taxon>
        <taxon>Metazoa</taxon>
        <taxon>Chordata</taxon>
        <taxon>Cephalochordata</taxon>
        <taxon>Leptocardii</taxon>
        <taxon>Amphioxiformes</taxon>
        <taxon>Branchiostomatidae</taxon>
        <taxon>Branchiostoma</taxon>
    </lineage>
</organism>
<evidence type="ECO:0000256" key="1">
    <source>
        <dbReference type="SAM" id="MobiDB-lite"/>
    </source>
</evidence>